<dbReference type="EMBL" id="NIVS01000007">
    <property type="protein sequence ID" value="OWQ56391.1"/>
    <property type="molecule type" value="Genomic_DNA"/>
</dbReference>
<organism evidence="1 2">
    <name type="scientific">Stenotrophomonas maltophilia</name>
    <name type="common">Pseudomonas maltophilia</name>
    <name type="synonym">Xanthomonas maltophilia</name>
    <dbReference type="NCBI Taxonomy" id="40324"/>
    <lineage>
        <taxon>Bacteria</taxon>
        <taxon>Pseudomonadati</taxon>
        <taxon>Pseudomonadota</taxon>
        <taxon>Gammaproteobacteria</taxon>
        <taxon>Lysobacterales</taxon>
        <taxon>Lysobacteraceae</taxon>
        <taxon>Stenotrophomonas</taxon>
        <taxon>Stenotrophomonas maltophilia group</taxon>
    </lineage>
</organism>
<dbReference type="Proteomes" id="UP000198157">
    <property type="component" value="Unassembled WGS sequence"/>
</dbReference>
<dbReference type="OrthoDB" id="6005803at2"/>
<name>A0A246HR04_STEMA</name>
<comment type="caution">
    <text evidence="1">The sequence shown here is derived from an EMBL/GenBank/DDBJ whole genome shotgun (WGS) entry which is preliminary data.</text>
</comment>
<gene>
    <name evidence="1" type="ORF">CEE60_02645</name>
</gene>
<reference evidence="1 2" key="1">
    <citation type="submission" date="2017-06" db="EMBL/GenBank/DDBJ databases">
        <authorList>
            <person name="Kim H.J."/>
            <person name="Triplett B.A."/>
        </authorList>
    </citation>
    <scope>NUCLEOTIDE SEQUENCE [LARGE SCALE GENOMIC DNA]</scope>
    <source>
        <strain evidence="1 2">13146</strain>
    </source>
</reference>
<proteinExistence type="predicted"/>
<protein>
    <submittedName>
        <fullName evidence="1">Uncharacterized protein</fullName>
    </submittedName>
</protein>
<evidence type="ECO:0000313" key="1">
    <source>
        <dbReference type="EMBL" id="OWQ56391.1"/>
    </source>
</evidence>
<dbReference type="AlphaFoldDB" id="A0A246HR04"/>
<sequence length="228" mass="23990">MAAGIKIVNDFGTILIDDQFPVLTVLAQGVSQLNGAGSAFIGNYDGKVAVRSVSLVGTQRFNYIEGYSGGIYLFGPPGETVEWWVFAQPQGAPSNVGLKIYNAAQQLMFDAGKKVARVVELRAGPGNANWQGNVGMPGGGRKWAVMPLVNAFSSVMTFTRAGAGGPDQYWQRETVSVAGGAVLGDTVVLGMTSQSLRQYGPYTGTQVPTGYTVASQNCAMAVIDMTGY</sequence>
<accession>A0A246HR04</accession>
<evidence type="ECO:0000313" key="2">
    <source>
        <dbReference type="Proteomes" id="UP000198157"/>
    </source>
</evidence>